<evidence type="ECO:0000313" key="1">
    <source>
        <dbReference type="EMBL" id="ETO62297.1"/>
    </source>
</evidence>
<protein>
    <recommendedName>
        <fullName evidence="3">Peptidase S33 tripeptidyl aminopeptidase-like C-terminal domain-containing protein</fullName>
    </recommendedName>
</protein>
<comment type="caution">
    <text evidence="1">The sequence shown here is derived from an EMBL/GenBank/DDBJ whole genome shotgun (WGS) entry which is preliminary data.</text>
</comment>
<evidence type="ECO:0000313" key="2">
    <source>
        <dbReference type="Proteomes" id="UP000028582"/>
    </source>
</evidence>
<gene>
    <name evidence="1" type="ORF">F444_19778</name>
</gene>
<sequence>MVSGYFIDTVATSSGAPADEFLYVSNWDRYFGEIGDKFMALSEKDQSVRTHFGCDPPAVALRVALGTLLMDIYQRRLIPPLVYRLNRCNSNDVDVLTHFVESLNALREPVSESAYISTLLYYLIVYSEMWEKTTPDQQEMTARFMGSRISTGLVYQAKPPYCAFSKEKSDSCDEFEVGNYAAKGIIYERDQYWNKTATIPNNTSDLMCSGGLDPQTPPYVAESFFRALEGDNKELVSFDYIPHSSLGSSFMVDGDQESSTCGIKLLASYIMNDGDLKRLNRTCLDETPPFSLTIPLELMHSFMRTDDTYDGIYKTSLSIERPQGMGY</sequence>
<evidence type="ECO:0008006" key="3">
    <source>
        <dbReference type="Google" id="ProtNLM"/>
    </source>
</evidence>
<reference evidence="1 2" key="1">
    <citation type="submission" date="2013-11" db="EMBL/GenBank/DDBJ databases">
        <title>The Genome Sequence of Phytophthora parasitica P1976.</title>
        <authorList>
            <consortium name="The Broad Institute Genomics Platform"/>
            <person name="Russ C."/>
            <person name="Tyler B."/>
            <person name="Panabieres F."/>
            <person name="Shan W."/>
            <person name="Tripathy S."/>
            <person name="Grunwald N."/>
            <person name="Machado M."/>
            <person name="Johnson C.S."/>
            <person name="Walker B."/>
            <person name="Young S."/>
            <person name="Zeng Q."/>
            <person name="Gargeya S."/>
            <person name="Fitzgerald M."/>
            <person name="Haas B."/>
            <person name="Abouelleil A."/>
            <person name="Allen A.W."/>
            <person name="Alvarado L."/>
            <person name="Arachchi H.M."/>
            <person name="Berlin A.M."/>
            <person name="Chapman S.B."/>
            <person name="Gainer-Dewar J."/>
            <person name="Goldberg J."/>
            <person name="Griggs A."/>
            <person name="Gujja S."/>
            <person name="Hansen M."/>
            <person name="Howarth C."/>
            <person name="Imamovic A."/>
            <person name="Ireland A."/>
            <person name="Larimer J."/>
            <person name="McCowan C."/>
            <person name="Murphy C."/>
            <person name="Pearson M."/>
            <person name="Poon T.W."/>
            <person name="Priest M."/>
            <person name="Roberts A."/>
            <person name="Saif S."/>
            <person name="Shea T."/>
            <person name="Sisk P."/>
            <person name="Sykes S."/>
            <person name="Wortman J."/>
            <person name="Nusbaum C."/>
            <person name="Birren B."/>
        </authorList>
    </citation>
    <scope>NUCLEOTIDE SEQUENCE [LARGE SCALE GENOMIC DNA]</scope>
    <source>
        <strain evidence="1 2">P1976</strain>
    </source>
</reference>
<dbReference type="EMBL" id="ANJA01003619">
    <property type="protein sequence ID" value="ETO62297.1"/>
    <property type="molecule type" value="Genomic_DNA"/>
</dbReference>
<proteinExistence type="predicted"/>
<name>A0A080Z6N6_PHYNI</name>
<organism evidence="1 2">
    <name type="scientific">Phytophthora nicotianae P1976</name>
    <dbReference type="NCBI Taxonomy" id="1317066"/>
    <lineage>
        <taxon>Eukaryota</taxon>
        <taxon>Sar</taxon>
        <taxon>Stramenopiles</taxon>
        <taxon>Oomycota</taxon>
        <taxon>Peronosporomycetes</taxon>
        <taxon>Peronosporales</taxon>
        <taxon>Peronosporaceae</taxon>
        <taxon>Phytophthora</taxon>
    </lineage>
</organism>
<dbReference type="Proteomes" id="UP000028582">
    <property type="component" value="Unassembled WGS sequence"/>
</dbReference>
<accession>A0A080Z6N6</accession>
<dbReference type="AlphaFoldDB" id="A0A080Z6N6"/>
<dbReference type="OrthoDB" id="89099at2759"/>